<dbReference type="InterPro" id="IPR052910">
    <property type="entry name" value="ABC-Purine-Binding"/>
</dbReference>
<dbReference type="GO" id="GO:0005886">
    <property type="term" value="C:plasma membrane"/>
    <property type="evidence" value="ECO:0007669"/>
    <property type="project" value="InterPro"/>
</dbReference>
<dbReference type="Pfam" id="PF02608">
    <property type="entry name" value="Bmp"/>
    <property type="match status" value="1"/>
</dbReference>
<dbReference type="AlphaFoldDB" id="A0A645GEQ9"/>
<name>A0A645GEQ9_9ZZZZ</name>
<feature type="domain" description="ABC transporter substrate-binding protein PnrA-like" evidence="2">
    <location>
        <begin position="2"/>
        <end position="119"/>
    </location>
</feature>
<proteinExistence type="predicted"/>
<dbReference type="PANTHER" id="PTHR43208">
    <property type="entry name" value="ABC TRANSPORTER SUBSTRATE-BINDING PROTEIN"/>
    <property type="match status" value="1"/>
</dbReference>
<reference evidence="3" key="1">
    <citation type="submission" date="2019-08" db="EMBL/GenBank/DDBJ databases">
        <authorList>
            <person name="Kucharzyk K."/>
            <person name="Murdoch R.W."/>
            <person name="Higgins S."/>
            <person name="Loffler F."/>
        </authorList>
    </citation>
    <scope>NUCLEOTIDE SEQUENCE</scope>
</reference>
<dbReference type="Gene3D" id="3.40.50.2300">
    <property type="match status" value="1"/>
</dbReference>
<organism evidence="3">
    <name type="scientific">bioreactor metagenome</name>
    <dbReference type="NCBI Taxonomy" id="1076179"/>
    <lineage>
        <taxon>unclassified sequences</taxon>
        <taxon>metagenomes</taxon>
        <taxon>ecological metagenomes</taxon>
    </lineage>
</organism>
<evidence type="ECO:0000259" key="2">
    <source>
        <dbReference type="Pfam" id="PF02608"/>
    </source>
</evidence>
<evidence type="ECO:0000313" key="3">
    <source>
        <dbReference type="EMBL" id="MPN25401.1"/>
    </source>
</evidence>
<gene>
    <name evidence="3" type="ORF">SDC9_172810</name>
</gene>
<dbReference type="InterPro" id="IPR003760">
    <property type="entry name" value="PnrA-like"/>
</dbReference>
<sequence length="178" mass="19461">MVGGYPIPEVNRLMNAFMAGARDVNPKIEFMVSFINSWFDPPKAKEAAFAMIDKGADILYAERFGVSDAAKERGRLAIGNVVNTQAQYPDTVVSSALWNWEPTLAEALKNVRAGQFTAADYAKWSSMGVKGSELSPLGSFEKKVPADLMKKVRAREAEILAGKFTVKIDDNQPKASAK</sequence>
<comment type="caution">
    <text evidence="3">The sequence shown here is derived from an EMBL/GenBank/DDBJ whole genome shotgun (WGS) entry which is preliminary data.</text>
</comment>
<accession>A0A645GEQ9</accession>
<evidence type="ECO:0000256" key="1">
    <source>
        <dbReference type="ARBA" id="ARBA00022729"/>
    </source>
</evidence>
<dbReference type="PANTHER" id="PTHR43208:SF1">
    <property type="entry name" value="ABC TRANSPORTER SUBSTRATE-BINDING PROTEIN"/>
    <property type="match status" value="1"/>
</dbReference>
<protein>
    <submittedName>
        <fullName evidence="3">Purine-binding protein</fullName>
    </submittedName>
</protein>
<keyword evidence="1" id="KW-0732">Signal</keyword>
<dbReference type="EMBL" id="VSSQ01074569">
    <property type="protein sequence ID" value="MPN25401.1"/>
    <property type="molecule type" value="Genomic_DNA"/>
</dbReference>